<dbReference type="PANTHER" id="PTHR37984">
    <property type="entry name" value="PROTEIN CBG26694"/>
    <property type="match status" value="1"/>
</dbReference>
<evidence type="ECO:0000256" key="6">
    <source>
        <dbReference type="ARBA" id="ARBA00022918"/>
    </source>
</evidence>
<evidence type="ECO:0000256" key="7">
    <source>
        <dbReference type="SAM" id="MobiDB-lite"/>
    </source>
</evidence>
<evidence type="ECO:0000259" key="8">
    <source>
        <dbReference type="PROSITE" id="PS50994"/>
    </source>
</evidence>
<dbReference type="CDD" id="cd00303">
    <property type="entry name" value="retropepsin_like"/>
    <property type="match status" value="1"/>
</dbReference>
<dbReference type="GO" id="GO:0003964">
    <property type="term" value="F:RNA-directed DNA polymerase activity"/>
    <property type="evidence" value="ECO:0007669"/>
    <property type="project" value="UniProtKB-KW"/>
</dbReference>
<keyword evidence="6" id="KW-0695">RNA-directed DNA polymerase</keyword>
<evidence type="ECO:0000313" key="9">
    <source>
        <dbReference type="EMBL" id="KYP57174.1"/>
    </source>
</evidence>
<dbReference type="GO" id="GO:0004190">
    <property type="term" value="F:aspartic-type endopeptidase activity"/>
    <property type="evidence" value="ECO:0007669"/>
    <property type="project" value="InterPro"/>
</dbReference>
<dbReference type="GO" id="GO:0004519">
    <property type="term" value="F:endonuclease activity"/>
    <property type="evidence" value="ECO:0007669"/>
    <property type="project" value="UniProtKB-KW"/>
</dbReference>
<protein>
    <submittedName>
        <fullName evidence="9">Transposon Ty3-I Gag-Pol polyprotein</fullName>
    </submittedName>
</protein>
<name>A0A151SQR6_CAJCA</name>
<proteinExistence type="predicted"/>
<dbReference type="SUPFAM" id="SSF53098">
    <property type="entry name" value="Ribonuclease H-like"/>
    <property type="match status" value="1"/>
</dbReference>
<keyword evidence="10" id="KW-1185">Reference proteome</keyword>
<dbReference type="InterPro" id="IPR005162">
    <property type="entry name" value="Retrotrans_gag_dom"/>
</dbReference>
<dbReference type="SUPFAM" id="SSF50630">
    <property type="entry name" value="Acid proteases"/>
    <property type="match status" value="1"/>
</dbReference>
<dbReference type="InterPro" id="IPR056924">
    <property type="entry name" value="SH3_Tf2-1"/>
</dbReference>
<dbReference type="SUPFAM" id="SSF54160">
    <property type="entry name" value="Chromo domain-like"/>
    <property type="match status" value="1"/>
</dbReference>
<feature type="non-terminal residue" evidence="9">
    <location>
        <position position="1"/>
    </location>
</feature>
<dbReference type="EMBL" id="CM003613">
    <property type="protein sequence ID" value="KYP57174.1"/>
    <property type="molecule type" value="Genomic_DNA"/>
</dbReference>
<dbReference type="InterPro" id="IPR050951">
    <property type="entry name" value="Retrovirus_Pol_polyprotein"/>
</dbReference>
<dbReference type="InterPro" id="IPR036397">
    <property type="entry name" value="RNaseH_sf"/>
</dbReference>
<evidence type="ECO:0000256" key="5">
    <source>
        <dbReference type="ARBA" id="ARBA00022801"/>
    </source>
</evidence>
<reference evidence="9 10" key="1">
    <citation type="journal article" date="2012" name="Nat. Biotechnol.">
        <title>Draft genome sequence of pigeonpea (Cajanus cajan), an orphan legume crop of resource-poor farmers.</title>
        <authorList>
            <person name="Varshney R.K."/>
            <person name="Chen W."/>
            <person name="Li Y."/>
            <person name="Bharti A.K."/>
            <person name="Saxena R.K."/>
            <person name="Schlueter J.A."/>
            <person name="Donoghue M.T."/>
            <person name="Azam S."/>
            <person name="Fan G."/>
            <person name="Whaley A.M."/>
            <person name="Farmer A.D."/>
            <person name="Sheridan J."/>
            <person name="Iwata A."/>
            <person name="Tuteja R."/>
            <person name="Penmetsa R.V."/>
            <person name="Wu W."/>
            <person name="Upadhyaya H.D."/>
            <person name="Yang S.P."/>
            <person name="Shah T."/>
            <person name="Saxena K.B."/>
            <person name="Michael T."/>
            <person name="McCombie W.R."/>
            <person name="Yang B."/>
            <person name="Zhang G."/>
            <person name="Yang H."/>
            <person name="Wang J."/>
            <person name="Spillane C."/>
            <person name="Cook D.R."/>
            <person name="May G.D."/>
            <person name="Xu X."/>
            <person name="Jackson S.A."/>
        </authorList>
    </citation>
    <scope>NUCLEOTIDE SEQUENCE [LARGE SCALE GENOMIC DNA]</scope>
    <source>
        <strain evidence="10">cv. Asha</strain>
    </source>
</reference>
<dbReference type="Gene3D" id="3.30.420.10">
    <property type="entry name" value="Ribonuclease H-like superfamily/Ribonuclease H"/>
    <property type="match status" value="1"/>
</dbReference>
<keyword evidence="5" id="KW-0378">Hydrolase</keyword>
<feature type="compositionally biased region" description="Pro residues" evidence="7">
    <location>
        <begin position="119"/>
        <end position="131"/>
    </location>
</feature>
<dbReference type="InterPro" id="IPR012337">
    <property type="entry name" value="RNaseH-like_sf"/>
</dbReference>
<dbReference type="AlphaFoldDB" id="A0A151SQR6"/>
<dbReference type="Proteomes" id="UP000075243">
    <property type="component" value="Chromosome 11"/>
</dbReference>
<keyword evidence="2" id="KW-0548">Nucleotidyltransferase</keyword>
<dbReference type="Pfam" id="PF24626">
    <property type="entry name" value="SH3_Tf2-1"/>
    <property type="match status" value="1"/>
</dbReference>
<dbReference type="Pfam" id="PF08284">
    <property type="entry name" value="RVP_2"/>
    <property type="match status" value="1"/>
</dbReference>
<feature type="region of interest" description="Disordered" evidence="7">
    <location>
        <begin position="729"/>
        <end position="763"/>
    </location>
</feature>
<accession>A0A151SQR6</accession>
<keyword evidence="1" id="KW-0808">Transferase</keyword>
<keyword evidence="3" id="KW-0540">Nuclease</keyword>
<evidence type="ECO:0000256" key="1">
    <source>
        <dbReference type="ARBA" id="ARBA00022679"/>
    </source>
</evidence>
<feature type="region of interest" description="Disordered" evidence="7">
    <location>
        <begin position="112"/>
        <end position="147"/>
    </location>
</feature>
<dbReference type="InterPro" id="IPR001584">
    <property type="entry name" value="Integrase_cat-core"/>
</dbReference>
<dbReference type="Gene3D" id="2.40.70.10">
    <property type="entry name" value="Acid Proteases"/>
    <property type="match status" value="1"/>
</dbReference>
<dbReference type="Pfam" id="PF03732">
    <property type="entry name" value="Retrotrans_gag"/>
    <property type="match status" value="1"/>
</dbReference>
<evidence type="ECO:0000313" key="10">
    <source>
        <dbReference type="Proteomes" id="UP000075243"/>
    </source>
</evidence>
<sequence length="783" mass="88104">RIQISSFYLEGQALAWFQWMFNNGLLSSWDSYLRALELRFAPSKFDDPIASLCKLTQTTTLPGYLSEFETLANRISGYPPSFYLSCFLQPPDLPQAIALAKLHDDKVRSSPLPFHRFGRPPPSFPPPPTSPSPAKSLPPLLPTPPTKLPIKRLTEAEMQVRREKNLCYNCDERYTRGHRCKPQFLLLTTFDAEDDDEGEPTEDITHSEGAPQEAGLISLHAFSGQWSPRTFRVTGSIQGHAVRILIDSGATHNFIQNKVAQFLHLPTPLRVMVGNGAFLPCSSFCPNITLTLDSHDFSIDLYPLDLSGTDIVLGVHCLSMISPFIMDYNGPFMRFTWHEKLVELHGDSDPNPSPISAHQLRRLQNTNRVEALFQLTLDQNPFPATSLTEITSQPNIIPSTTDPLLQSLISEYSTIFFTPILISDRDPIFLSQFWRDLFRLSGTKLRMSTAYHPQSDGQTEVTNKVLQQYLRSFVHHKPSLWGKFLSWAEWSFNTSVNASTGFTPFEVTFGRKPPIIPSLLSEDTNNAAAQSELSTRTVILQKLAANLKKAQAAMKIWADKHRRELDFDVGDWVYLRLRPRRQSTVTGAATGKLMKLFFGPFQVTKKIGEVAYEVDLPPSAKIHNVFHVSLLRPHKGPLPSPPLSLPPDIKDHQPLLEPVAIVDWKSDTTSPTSDSQVLIQWKGLPLEAATWESWSQVKQQFHLGDKVLLDQGGDVRTAGPILLYSSTGSMTTSHTSHTVDHNQTVASDEDYEESTKRVPRQPRYLEDFVVTSSRKKGKTVRKQ</sequence>
<dbReference type="InterPro" id="IPR021109">
    <property type="entry name" value="Peptidase_aspartic_dom_sf"/>
</dbReference>
<dbReference type="InterPro" id="IPR001969">
    <property type="entry name" value="Aspartic_peptidase_AS"/>
</dbReference>
<dbReference type="GO" id="GO:0006508">
    <property type="term" value="P:proteolysis"/>
    <property type="evidence" value="ECO:0007669"/>
    <property type="project" value="InterPro"/>
</dbReference>
<dbReference type="GO" id="GO:0003676">
    <property type="term" value="F:nucleic acid binding"/>
    <property type="evidence" value="ECO:0007669"/>
    <property type="project" value="InterPro"/>
</dbReference>
<dbReference type="PROSITE" id="PS00141">
    <property type="entry name" value="ASP_PROTEASE"/>
    <property type="match status" value="1"/>
</dbReference>
<evidence type="ECO:0000256" key="2">
    <source>
        <dbReference type="ARBA" id="ARBA00022695"/>
    </source>
</evidence>
<dbReference type="PANTHER" id="PTHR37984:SF15">
    <property type="entry name" value="INTEGRASE CATALYTIC DOMAIN-CONTAINING PROTEIN"/>
    <property type="match status" value="1"/>
</dbReference>
<dbReference type="PROSITE" id="PS50994">
    <property type="entry name" value="INTEGRASE"/>
    <property type="match status" value="1"/>
</dbReference>
<organism evidence="9 10">
    <name type="scientific">Cajanus cajan</name>
    <name type="common">Pigeon pea</name>
    <name type="synonym">Cajanus indicus</name>
    <dbReference type="NCBI Taxonomy" id="3821"/>
    <lineage>
        <taxon>Eukaryota</taxon>
        <taxon>Viridiplantae</taxon>
        <taxon>Streptophyta</taxon>
        <taxon>Embryophyta</taxon>
        <taxon>Tracheophyta</taxon>
        <taxon>Spermatophyta</taxon>
        <taxon>Magnoliopsida</taxon>
        <taxon>eudicotyledons</taxon>
        <taxon>Gunneridae</taxon>
        <taxon>Pentapetalae</taxon>
        <taxon>rosids</taxon>
        <taxon>fabids</taxon>
        <taxon>Fabales</taxon>
        <taxon>Fabaceae</taxon>
        <taxon>Papilionoideae</taxon>
        <taxon>50 kb inversion clade</taxon>
        <taxon>NPAAA clade</taxon>
        <taxon>indigoferoid/millettioid clade</taxon>
        <taxon>Phaseoleae</taxon>
        <taxon>Cajanus</taxon>
    </lineage>
</organism>
<gene>
    <name evidence="9" type="ORF">KK1_003432</name>
</gene>
<keyword evidence="4" id="KW-0255">Endonuclease</keyword>
<evidence type="ECO:0000256" key="4">
    <source>
        <dbReference type="ARBA" id="ARBA00022759"/>
    </source>
</evidence>
<dbReference type="InterPro" id="IPR016197">
    <property type="entry name" value="Chromo-like_dom_sf"/>
</dbReference>
<feature type="domain" description="Integrase catalytic" evidence="8">
    <location>
        <begin position="399"/>
        <end position="512"/>
    </location>
</feature>
<dbReference type="Gramene" id="C.cajan_03354.t">
    <property type="protein sequence ID" value="C.cajan_03354.t"/>
    <property type="gene ID" value="C.cajan_03354"/>
</dbReference>
<evidence type="ECO:0000256" key="3">
    <source>
        <dbReference type="ARBA" id="ARBA00022722"/>
    </source>
</evidence>
<dbReference type="GO" id="GO:0015074">
    <property type="term" value="P:DNA integration"/>
    <property type="evidence" value="ECO:0007669"/>
    <property type="project" value="InterPro"/>
</dbReference>